<comment type="caution">
    <text evidence="1">The sequence shown here is derived from an EMBL/GenBank/DDBJ whole genome shotgun (WGS) entry which is preliminary data.</text>
</comment>
<dbReference type="AlphaFoldDB" id="A0A9D4QKA2"/>
<dbReference type="EMBL" id="JABSTV010001245">
    <property type="protein sequence ID" value="KAH7982826.1"/>
    <property type="molecule type" value="Genomic_DNA"/>
</dbReference>
<protein>
    <submittedName>
        <fullName evidence="1">Uncharacterized protein</fullName>
    </submittedName>
</protein>
<accession>A0A9D4QKA2</accession>
<gene>
    <name evidence="1" type="ORF">HPB52_007353</name>
</gene>
<dbReference type="Proteomes" id="UP000821837">
    <property type="component" value="Chromosome 1"/>
</dbReference>
<reference evidence="1" key="1">
    <citation type="journal article" date="2020" name="Cell">
        <title>Large-Scale Comparative Analyses of Tick Genomes Elucidate Their Genetic Diversity and Vector Capacities.</title>
        <authorList>
            <consortium name="Tick Genome and Microbiome Consortium (TIGMIC)"/>
            <person name="Jia N."/>
            <person name="Wang J."/>
            <person name="Shi W."/>
            <person name="Du L."/>
            <person name="Sun Y."/>
            <person name="Zhan W."/>
            <person name="Jiang J.F."/>
            <person name="Wang Q."/>
            <person name="Zhang B."/>
            <person name="Ji P."/>
            <person name="Bell-Sakyi L."/>
            <person name="Cui X.M."/>
            <person name="Yuan T.T."/>
            <person name="Jiang B.G."/>
            <person name="Yang W.F."/>
            <person name="Lam T.T."/>
            <person name="Chang Q.C."/>
            <person name="Ding S.J."/>
            <person name="Wang X.J."/>
            <person name="Zhu J.G."/>
            <person name="Ruan X.D."/>
            <person name="Zhao L."/>
            <person name="Wei J.T."/>
            <person name="Ye R.Z."/>
            <person name="Que T.C."/>
            <person name="Du C.H."/>
            <person name="Zhou Y.H."/>
            <person name="Cheng J.X."/>
            <person name="Dai P.F."/>
            <person name="Guo W.B."/>
            <person name="Han X.H."/>
            <person name="Huang E.J."/>
            <person name="Li L.F."/>
            <person name="Wei W."/>
            <person name="Gao Y.C."/>
            <person name="Liu J.Z."/>
            <person name="Shao H.Z."/>
            <person name="Wang X."/>
            <person name="Wang C.C."/>
            <person name="Yang T.C."/>
            <person name="Huo Q.B."/>
            <person name="Li W."/>
            <person name="Chen H.Y."/>
            <person name="Chen S.E."/>
            <person name="Zhou L.G."/>
            <person name="Ni X.B."/>
            <person name="Tian J.H."/>
            <person name="Sheng Y."/>
            <person name="Liu T."/>
            <person name="Pan Y.S."/>
            <person name="Xia L.Y."/>
            <person name="Li J."/>
            <person name="Zhao F."/>
            <person name="Cao W.C."/>
        </authorList>
    </citation>
    <scope>NUCLEOTIDE SEQUENCE</scope>
    <source>
        <strain evidence="1">Rsan-2018</strain>
    </source>
</reference>
<evidence type="ECO:0000313" key="1">
    <source>
        <dbReference type="EMBL" id="KAH7982826.1"/>
    </source>
</evidence>
<sequence>MWITLSVSRDRNGQSYFSTCEVDEDIQYDLPESITTPKLREFITEKAGKTLQEIDGQASVKIPLKHSEFHEYIMAPPVQLKTRTSPSKADSSMDSCLLEMLRLQQQHAERQ</sequence>
<proteinExistence type="predicted"/>
<keyword evidence="2" id="KW-1185">Reference proteome</keyword>
<evidence type="ECO:0000313" key="2">
    <source>
        <dbReference type="Proteomes" id="UP000821837"/>
    </source>
</evidence>
<reference evidence="1" key="2">
    <citation type="submission" date="2021-09" db="EMBL/GenBank/DDBJ databases">
        <authorList>
            <person name="Jia N."/>
            <person name="Wang J."/>
            <person name="Shi W."/>
            <person name="Du L."/>
            <person name="Sun Y."/>
            <person name="Zhan W."/>
            <person name="Jiang J."/>
            <person name="Wang Q."/>
            <person name="Zhang B."/>
            <person name="Ji P."/>
            <person name="Sakyi L.B."/>
            <person name="Cui X."/>
            <person name="Yuan T."/>
            <person name="Jiang B."/>
            <person name="Yang W."/>
            <person name="Lam T.T.-Y."/>
            <person name="Chang Q."/>
            <person name="Ding S."/>
            <person name="Wang X."/>
            <person name="Zhu J."/>
            <person name="Ruan X."/>
            <person name="Zhao L."/>
            <person name="Wei J."/>
            <person name="Que T."/>
            <person name="Du C."/>
            <person name="Cheng J."/>
            <person name="Dai P."/>
            <person name="Han X."/>
            <person name="Huang E."/>
            <person name="Gao Y."/>
            <person name="Liu J."/>
            <person name="Shao H."/>
            <person name="Ye R."/>
            <person name="Li L."/>
            <person name="Wei W."/>
            <person name="Wang X."/>
            <person name="Wang C."/>
            <person name="Huo Q."/>
            <person name="Li W."/>
            <person name="Guo W."/>
            <person name="Chen H."/>
            <person name="Chen S."/>
            <person name="Zhou L."/>
            <person name="Zhou L."/>
            <person name="Ni X."/>
            <person name="Tian J."/>
            <person name="Zhou Y."/>
            <person name="Sheng Y."/>
            <person name="Liu T."/>
            <person name="Pan Y."/>
            <person name="Xia L."/>
            <person name="Li J."/>
            <person name="Zhao F."/>
            <person name="Cao W."/>
        </authorList>
    </citation>
    <scope>NUCLEOTIDE SEQUENCE</scope>
    <source>
        <strain evidence="1">Rsan-2018</strain>
        <tissue evidence="1">Larvae</tissue>
    </source>
</reference>
<name>A0A9D4QKA2_RHISA</name>
<organism evidence="1 2">
    <name type="scientific">Rhipicephalus sanguineus</name>
    <name type="common">Brown dog tick</name>
    <name type="synonym">Ixodes sanguineus</name>
    <dbReference type="NCBI Taxonomy" id="34632"/>
    <lineage>
        <taxon>Eukaryota</taxon>
        <taxon>Metazoa</taxon>
        <taxon>Ecdysozoa</taxon>
        <taxon>Arthropoda</taxon>
        <taxon>Chelicerata</taxon>
        <taxon>Arachnida</taxon>
        <taxon>Acari</taxon>
        <taxon>Parasitiformes</taxon>
        <taxon>Ixodida</taxon>
        <taxon>Ixodoidea</taxon>
        <taxon>Ixodidae</taxon>
        <taxon>Rhipicephalinae</taxon>
        <taxon>Rhipicephalus</taxon>
        <taxon>Rhipicephalus</taxon>
    </lineage>
</organism>